<dbReference type="KEGG" id="tpaf:A3L08_01530"/>
<sequence>MSAREMRMEMFLKALLKRDFSRAKGHLEKLQKMAGSDEWGRGYSKAINGFMSAIKDNDPDALIVQLITEHNREKAEELLRHFQDVILEHEFRDDYEKGYYTAWVEFLRAYLSQKTLT</sequence>
<name>A0A218P5R3_9EURY</name>
<dbReference type="AlphaFoldDB" id="A0A218P5R3"/>
<protein>
    <submittedName>
        <fullName evidence="1">Uncharacterized protein</fullName>
    </submittedName>
</protein>
<dbReference type="Proteomes" id="UP000197418">
    <property type="component" value="Chromosome"/>
</dbReference>
<dbReference type="EMBL" id="CP015102">
    <property type="protein sequence ID" value="ASJ06100.1"/>
    <property type="molecule type" value="Genomic_DNA"/>
</dbReference>
<keyword evidence="2" id="KW-1185">Reference proteome</keyword>
<accession>A0A218P5R3</accession>
<gene>
    <name evidence="1" type="ORF">A3L08_01530</name>
</gene>
<organism evidence="1 2">
    <name type="scientific">Thermococcus pacificus</name>
    <dbReference type="NCBI Taxonomy" id="71998"/>
    <lineage>
        <taxon>Archaea</taxon>
        <taxon>Methanobacteriati</taxon>
        <taxon>Methanobacteriota</taxon>
        <taxon>Thermococci</taxon>
        <taxon>Thermococcales</taxon>
        <taxon>Thermococcaceae</taxon>
        <taxon>Thermococcus</taxon>
    </lineage>
</organism>
<proteinExistence type="predicted"/>
<dbReference type="GeneID" id="33314911"/>
<evidence type="ECO:0000313" key="1">
    <source>
        <dbReference type="EMBL" id="ASJ06100.1"/>
    </source>
</evidence>
<dbReference type="RefSeq" id="WP_088853365.1">
    <property type="nucleotide sequence ID" value="NZ_CP015102.1"/>
</dbReference>
<evidence type="ECO:0000313" key="2">
    <source>
        <dbReference type="Proteomes" id="UP000197418"/>
    </source>
</evidence>
<dbReference type="OrthoDB" id="84640at2157"/>
<reference evidence="1 2" key="1">
    <citation type="submission" date="2016-04" db="EMBL/GenBank/DDBJ databases">
        <title>Complete genome sequence of Thermococcus pacificus type strain P4.</title>
        <authorList>
            <person name="Oger P.M."/>
        </authorList>
    </citation>
    <scope>NUCLEOTIDE SEQUENCE [LARGE SCALE GENOMIC DNA]</scope>
    <source>
        <strain evidence="1 2">P-4</strain>
    </source>
</reference>